<organism evidence="2 3">
    <name type="scientific">Apatococcus lobatus</name>
    <dbReference type="NCBI Taxonomy" id="904363"/>
    <lineage>
        <taxon>Eukaryota</taxon>
        <taxon>Viridiplantae</taxon>
        <taxon>Chlorophyta</taxon>
        <taxon>core chlorophytes</taxon>
        <taxon>Trebouxiophyceae</taxon>
        <taxon>Chlorellales</taxon>
        <taxon>Chlorellaceae</taxon>
        <taxon>Apatococcus</taxon>
    </lineage>
</organism>
<feature type="region of interest" description="Disordered" evidence="1">
    <location>
        <begin position="130"/>
        <end position="154"/>
    </location>
</feature>
<evidence type="ECO:0000256" key="1">
    <source>
        <dbReference type="SAM" id="MobiDB-lite"/>
    </source>
</evidence>
<protein>
    <submittedName>
        <fullName evidence="2">Uncharacterized protein</fullName>
    </submittedName>
</protein>
<dbReference type="GO" id="GO:0042797">
    <property type="term" value="P:tRNA transcription by RNA polymerase III"/>
    <property type="evidence" value="ECO:0007669"/>
    <property type="project" value="TreeGrafter"/>
</dbReference>
<feature type="compositionally biased region" description="Basic and acidic residues" evidence="1">
    <location>
        <begin position="130"/>
        <end position="139"/>
    </location>
</feature>
<evidence type="ECO:0000313" key="3">
    <source>
        <dbReference type="Proteomes" id="UP001438707"/>
    </source>
</evidence>
<sequence>MAPGDQDDTVVQELDVYLCNGALGHATQLYLLQYPLRPPWRPYGVDQADKVRLKPEAKKVEIKVPIDHGPGLVNFDDDADDTIQLEDLTLSSTHVDLKASFAAGMIQDGKLFLTPINEAVALRPQLKHLDTTPEAHPGLKTEGGSSIPSSPQPVTVQVKKKETERQQEMRLRSFAYLKQMEEREPWKDLRLHSSSTVAAHNLRRENMLKPHDRELPMSMSPEAYLASLVPGLAAEAPQPPRPGSPVKLEDDAGQDTSWGPDRRPRTSEPAANGAGGTSGGSQVAPALSPAAAKALPDALFSLFKHNSTNGLPTIRAWLTRPQEQSAAKEAGSAPEQALHSAIVQSPAFTCIRGVYIRASLGDRGLDEFRNLLLRLLRDKESLRKAEIMEAARDHGLSVPDSLYNRICVPYLPVGQLSSAQLGQYTADTHSRHGAHITLTIDYQGLSIGNSFIGSSSI</sequence>
<dbReference type="EMBL" id="JALJOS010000002">
    <property type="protein sequence ID" value="KAK9842822.1"/>
    <property type="molecule type" value="Genomic_DNA"/>
</dbReference>
<dbReference type="PANTHER" id="PTHR12069">
    <property type="entry name" value="DNA-DIRECTED RNA POLYMERASES III 80 KDA POLYPEPTIDE RNA POLYMERASE III SUBUNIT 5"/>
    <property type="match status" value="1"/>
</dbReference>
<dbReference type="GO" id="GO:0005666">
    <property type="term" value="C:RNA polymerase III complex"/>
    <property type="evidence" value="ECO:0007669"/>
    <property type="project" value="TreeGrafter"/>
</dbReference>
<dbReference type="AlphaFoldDB" id="A0AAW1SB17"/>
<dbReference type="Proteomes" id="UP001438707">
    <property type="component" value="Unassembled WGS sequence"/>
</dbReference>
<gene>
    <name evidence="2" type="ORF">WJX74_002947</name>
</gene>
<accession>A0AAW1SB17</accession>
<dbReference type="Pfam" id="PF04801">
    <property type="entry name" value="RPC5"/>
    <property type="match status" value="1"/>
</dbReference>
<comment type="caution">
    <text evidence="2">The sequence shown here is derived from an EMBL/GenBank/DDBJ whole genome shotgun (WGS) entry which is preliminary data.</text>
</comment>
<dbReference type="InterPro" id="IPR006886">
    <property type="entry name" value="RNA_pol_III_Rpc5"/>
</dbReference>
<feature type="compositionally biased region" description="Polar residues" evidence="1">
    <location>
        <begin position="143"/>
        <end position="154"/>
    </location>
</feature>
<reference evidence="2 3" key="1">
    <citation type="journal article" date="2024" name="Nat. Commun.">
        <title>Phylogenomics reveals the evolutionary origins of lichenization in chlorophyte algae.</title>
        <authorList>
            <person name="Puginier C."/>
            <person name="Libourel C."/>
            <person name="Otte J."/>
            <person name="Skaloud P."/>
            <person name="Haon M."/>
            <person name="Grisel S."/>
            <person name="Petersen M."/>
            <person name="Berrin J.G."/>
            <person name="Delaux P.M."/>
            <person name="Dal Grande F."/>
            <person name="Keller J."/>
        </authorList>
    </citation>
    <scope>NUCLEOTIDE SEQUENCE [LARGE SCALE GENOMIC DNA]</scope>
    <source>
        <strain evidence="2 3">SAG 2145</strain>
    </source>
</reference>
<proteinExistence type="predicted"/>
<evidence type="ECO:0000313" key="2">
    <source>
        <dbReference type="EMBL" id="KAK9842822.1"/>
    </source>
</evidence>
<name>A0AAW1SB17_9CHLO</name>
<keyword evidence="3" id="KW-1185">Reference proteome</keyword>
<dbReference type="PANTHER" id="PTHR12069:SF0">
    <property type="entry name" value="DNA-DIRECTED RNA POLYMERASE III SUBUNIT RPC5"/>
    <property type="match status" value="1"/>
</dbReference>
<feature type="region of interest" description="Disordered" evidence="1">
    <location>
        <begin position="233"/>
        <end position="285"/>
    </location>
</feature>